<protein>
    <recommendedName>
        <fullName evidence="3">Shikimate kinase</fullName>
    </recommendedName>
</protein>
<comment type="caution">
    <text evidence="1">The sequence shown here is derived from an EMBL/GenBank/DDBJ whole genome shotgun (WGS) entry which is preliminary data.</text>
</comment>
<reference evidence="1 2" key="1">
    <citation type="journal article" date="2012" name="Science">
        <title>Ecological populations of bacteria act as socially cohesive units of antibiotic production and resistance.</title>
        <authorList>
            <person name="Cordero O.X."/>
            <person name="Wildschutte H."/>
            <person name="Kirkup B."/>
            <person name="Proehl S."/>
            <person name="Ngo L."/>
            <person name="Hussain F."/>
            <person name="Le Roux F."/>
            <person name="Mincer T."/>
            <person name="Polz M.F."/>
        </authorList>
    </citation>
    <scope>NUCLEOTIDE SEQUENCE [LARGE SCALE GENOMIC DNA]</scope>
    <source>
        <strain evidence="1 2">FS-238</strain>
    </source>
</reference>
<sequence>MKLVWLHGAPAAGKLTVAKELSKHFGYKLFHNHLAVDLSLSIYDEFGDKDFFDFTNQIRRTTIAKAQEIGVTHLAMTYMTCSESDSTEINKYLDFFDQNGVEVYPIHLNPSHDVIRERAVSEERLSSHKISCPDIMNQILGDMKFIGIKHRNTISIDNSNLSATEVANRIVEHVG</sequence>
<accession>A0A853QZR4</accession>
<proteinExistence type="predicted"/>
<dbReference type="Proteomes" id="UP000094808">
    <property type="component" value="Unassembled WGS sequence"/>
</dbReference>
<gene>
    <name evidence="1" type="ORF">A1QS_17630</name>
</gene>
<dbReference type="RefSeq" id="WP_017045671.1">
    <property type="nucleotide sequence ID" value="NZ_AJYS02000238.1"/>
</dbReference>
<dbReference type="EMBL" id="AJYS02000238">
    <property type="protein sequence ID" value="OEE33611.1"/>
    <property type="molecule type" value="Genomic_DNA"/>
</dbReference>
<dbReference type="Gene3D" id="3.40.50.300">
    <property type="entry name" value="P-loop containing nucleotide triphosphate hydrolases"/>
    <property type="match status" value="1"/>
</dbReference>
<dbReference type="InterPro" id="IPR027417">
    <property type="entry name" value="P-loop_NTPase"/>
</dbReference>
<name>A0A853QZR4_9VIBR</name>
<keyword evidence="2" id="KW-1185">Reference proteome</keyword>
<evidence type="ECO:0000313" key="1">
    <source>
        <dbReference type="EMBL" id="OEE33611.1"/>
    </source>
</evidence>
<dbReference type="SUPFAM" id="SSF52540">
    <property type="entry name" value="P-loop containing nucleoside triphosphate hydrolases"/>
    <property type="match status" value="1"/>
</dbReference>
<organism evidence="1 2">
    <name type="scientific">Vibrio ordalii FS-238</name>
    <dbReference type="NCBI Taxonomy" id="617133"/>
    <lineage>
        <taxon>Bacteria</taxon>
        <taxon>Pseudomonadati</taxon>
        <taxon>Pseudomonadota</taxon>
        <taxon>Gammaproteobacteria</taxon>
        <taxon>Vibrionales</taxon>
        <taxon>Vibrionaceae</taxon>
        <taxon>Vibrio</taxon>
    </lineage>
</organism>
<dbReference type="AlphaFoldDB" id="A0A853QZR4"/>
<evidence type="ECO:0000313" key="2">
    <source>
        <dbReference type="Proteomes" id="UP000094808"/>
    </source>
</evidence>
<evidence type="ECO:0008006" key="3">
    <source>
        <dbReference type="Google" id="ProtNLM"/>
    </source>
</evidence>